<comment type="caution">
    <text evidence="2">The sequence shown here is derived from an EMBL/GenBank/DDBJ whole genome shotgun (WGS) entry which is preliminary data.</text>
</comment>
<dbReference type="InterPro" id="IPR014457">
    <property type="entry name" value="UCP010260"/>
</dbReference>
<dbReference type="AlphaFoldDB" id="A0A147DT71"/>
<evidence type="ECO:0000313" key="3">
    <source>
        <dbReference type="Proteomes" id="UP000072763"/>
    </source>
</evidence>
<proteinExistence type="predicted"/>
<dbReference type="PIRSF" id="PIRSF010260">
    <property type="entry name" value="UCP010260"/>
    <property type="match status" value="1"/>
</dbReference>
<dbReference type="RefSeq" id="WP_058748991.1">
    <property type="nucleotide sequence ID" value="NZ_LDRC01000013.1"/>
</dbReference>
<dbReference type="OrthoDB" id="120660at2"/>
<organism evidence="2 3">
    <name type="scientific">Curtobacterium oceanosedimentum</name>
    <dbReference type="NCBI Taxonomy" id="465820"/>
    <lineage>
        <taxon>Bacteria</taxon>
        <taxon>Bacillati</taxon>
        <taxon>Actinomycetota</taxon>
        <taxon>Actinomycetes</taxon>
        <taxon>Micrococcales</taxon>
        <taxon>Microbacteriaceae</taxon>
        <taxon>Curtobacterium</taxon>
    </lineage>
</organism>
<sequence>MSSRGSYRTALTYGAVGATQAADLMTYPPEGFTPAESRARIGHGDARFETAVTQALTWQIQERSGIRVQVEDQPDDDEVRYNPVTFDEHGVPVAPASIGTPRVEKFAADGTPLLTAGTTATLEMHAFGQTVHAPVRVVSIIDETDRKGFAYGTLEGHPLSGEESFVVERTSDGSVWLQVRQFSQPSSRKWAFVAPLLRRQQRVMAAKYLSALRGD</sequence>
<protein>
    <recommendedName>
        <fullName evidence="1">DUF1990 domain-containing protein</fullName>
    </recommendedName>
</protein>
<name>A0A147DT71_9MICO</name>
<dbReference type="EMBL" id="LDRC01000013">
    <property type="protein sequence ID" value="KTR53394.1"/>
    <property type="molecule type" value="Genomic_DNA"/>
</dbReference>
<dbReference type="STRING" id="465820.NS263_11465"/>
<feature type="domain" description="DUF1990" evidence="1">
    <location>
        <begin position="12"/>
        <end position="91"/>
    </location>
</feature>
<dbReference type="PANTHER" id="PTHR34202">
    <property type="entry name" value="UPF0548 PROTEIN"/>
    <property type="match status" value="1"/>
</dbReference>
<dbReference type="Proteomes" id="UP000072763">
    <property type="component" value="Unassembled WGS sequence"/>
</dbReference>
<dbReference type="PANTHER" id="PTHR34202:SF1">
    <property type="entry name" value="UPF0548 PROTEIN"/>
    <property type="match status" value="1"/>
</dbReference>
<dbReference type="InterPro" id="IPR018960">
    <property type="entry name" value="DUF1990"/>
</dbReference>
<accession>A0A147DT71</accession>
<dbReference type="PATRIC" id="fig|465820.4.peg.581"/>
<reference evidence="2 3" key="1">
    <citation type="journal article" date="2016" name="Front. Microbiol.">
        <title>Genomic Resource of Rice Seed Associated Bacteria.</title>
        <authorList>
            <person name="Midha S."/>
            <person name="Bansal K."/>
            <person name="Sharma S."/>
            <person name="Kumar N."/>
            <person name="Patil P.P."/>
            <person name="Chaudhry V."/>
            <person name="Patil P.B."/>
        </authorList>
    </citation>
    <scope>NUCLEOTIDE SEQUENCE [LARGE SCALE GENOMIC DNA]</scope>
    <source>
        <strain evidence="2 3">NS359</strain>
    </source>
</reference>
<evidence type="ECO:0000313" key="2">
    <source>
        <dbReference type="EMBL" id="KTR53394.1"/>
    </source>
</evidence>
<gene>
    <name evidence="2" type="ORF">NS359_03385</name>
</gene>
<evidence type="ECO:0000259" key="1">
    <source>
        <dbReference type="Pfam" id="PF09348"/>
    </source>
</evidence>
<feature type="domain" description="DUF1990" evidence="1">
    <location>
        <begin position="112"/>
        <end position="210"/>
    </location>
</feature>
<dbReference type="Pfam" id="PF09348">
    <property type="entry name" value="DUF1990"/>
    <property type="match status" value="2"/>
</dbReference>